<dbReference type="GO" id="GO:0016746">
    <property type="term" value="F:acyltransferase activity"/>
    <property type="evidence" value="ECO:0007669"/>
    <property type="project" value="UniProtKB-KW"/>
</dbReference>
<dbReference type="PANTHER" id="PTHR23416:SF23">
    <property type="entry name" value="ACETYLTRANSFERASE C18B11.09C-RELATED"/>
    <property type="match status" value="1"/>
</dbReference>
<keyword evidence="2" id="KW-0808">Transferase</keyword>
<keyword evidence="3" id="KW-0012">Acyltransferase</keyword>
<dbReference type="Gene3D" id="2.160.10.10">
    <property type="entry name" value="Hexapeptide repeat proteins"/>
    <property type="match status" value="1"/>
</dbReference>
<proteinExistence type="inferred from homology"/>
<dbReference type="InterPro" id="IPR001451">
    <property type="entry name" value="Hexapep"/>
</dbReference>
<keyword evidence="4" id="KW-1185">Reference proteome</keyword>
<dbReference type="Proteomes" id="UP001501469">
    <property type="component" value="Unassembled WGS sequence"/>
</dbReference>
<name>A0ABP7UNM2_9BACT</name>
<evidence type="ECO:0000256" key="2">
    <source>
        <dbReference type="ARBA" id="ARBA00022679"/>
    </source>
</evidence>
<evidence type="ECO:0000313" key="3">
    <source>
        <dbReference type="EMBL" id="GAA4048082.1"/>
    </source>
</evidence>
<dbReference type="InterPro" id="IPR051159">
    <property type="entry name" value="Hexapeptide_acetyltransf"/>
</dbReference>
<dbReference type="SUPFAM" id="SSF51161">
    <property type="entry name" value="Trimeric LpxA-like enzymes"/>
    <property type="match status" value="1"/>
</dbReference>
<gene>
    <name evidence="3" type="ORF">GCM10022409_38050</name>
</gene>
<dbReference type="InterPro" id="IPR011004">
    <property type="entry name" value="Trimer_LpxA-like_sf"/>
</dbReference>
<comment type="similarity">
    <text evidence="1">Belongs to the transferase hexapeptide repeat family.</text>
</comment>
<dbReference type="EMBL" id="BAABDK010000029">
    <property type="protein sequence ID" value="GAA4048082.1"/>
    <property type="molecule type" value="Genomic_DNA"/>
</dbReference>
<sequence length="210" mass="23077">MSIAEKIKSNPRLKQLALWLVLVPREARPRLWVRWLVNPFVHQRGRRALVRWRTRLDVVPFQPFVLGADSVIEDFATINNGMGGVYIGERTLVGISNVLIGPLRIGNDVIIAQNVVFSGLNHGYLDVQRPIKDQPCSTAEIVVEDEVWIGANCVITAGVRIGKHAVLAGGSVVTKDVAAYSIVGGNPARCLKQYNANTGQWEKYVAPSAT</sequence>
<comment type="caution">
    <text evidence="3">The sequence shown here is derived from an EMBL/GenBank/DDBJ whole genome shotgun (WGS) entry which is preliminary data.</text>
</comment>
<protein>
    <submittedName>
        <fullName evidence="3">Acyltransferase</fullName>
    </submittedName>
</protein>
<dbReference type="RefSeq" id="WP_345057689.1">
    <property type="nucleotide sequence ID" value="NZ_BAABDK010000029.1"/>
</dbReference>
<evidence type="ECO:0000256" key="1">
    <source>
        <dbReference type="ARBA" id="ARBA00007274"/>
    </source>
</evidence>
<accession>A0ABP7UNM2</accession>
<dbReference type="CDD" id="cd04647">
    <property type="entry name" value="LbH_MAT_like"/>
    <property type="match status" value="1"/>
</dbReference>
<reference evidence="4" key="1">
    <citation type="journal article" date="2019" name="Int. J. Syst. Evol. Microbiol.">
        <title>The Global Catalogue of Microorganisms (GCM) 10K type strain sequencing project: providing services to taxonomists for standard genome sequencing and annotation.</title>
        <authorList>
            <consortium name="The Broad Institute Genomics Platform"/>
            <consortium name="The Broad Institute Genome Sequencing Center for Infectious Disease"/>
            <person name="Wu L."/>
            <person name="Ma J."/>
        </authorList>
    </citation>
    <scope>NUCLEOTIDE SEQUENCE [LARGE SCALE GENOMIC DNA]</scope>
    <source>
        <strain evidence="4">JCM 17225</strain>
    </source>
</reference>
<evidence type="ECO:0000313" key="4">
    <source>
        <dbReference type="Proteomes" id="UP001501469"/>
    </source>
</evidence>
<organism evidence="3 4">
    <name type="scientific">Hymenobacter glaciei</name>
    <dbReference type="NCBI Taxonomy" id="877209"/>
    <lineage>
        <taxon>Bacteria</taxon>
        <taxon>Pseudomonadati</taxon>
        <taxon>Bacteroidota</taxon>
        <taxon>Cytophagia</taxon>
        <taxon>Cytophagales</taxon>
        <taxon>Hymenobacteraceae</taxon>
        <taxon>Hymenobacter</taxon>
    </lineage>
</organism>
<dbReference type="Pfam" id="PF00132">
    <property type="entry name" value="Hexapep"/>
    <property type="match status" value="1"/>
</dbReference>
<dbReference type="PANTHER" id="PTHR23416">
    <property type="entry name" value="SIALIC ACID SYNTHASE-RELATED"/>
    <property type="match status" value="1"/>
</dbReference>